<dbReference type="Proteomes" id="UP001339911">
    <property type="component" value="Unassembled WGS sequence"/>
</dbReference>
<evidence type="ECO:0000256" key="1">
    <source>
        <dbReference type="SAM" id="Phobius"/>
    </source>
</evidence>
<dbReference type="PANTHER" id="PTHR36840:SF1">
    <property type="entry name" value="BLL5714 PROTEIN"/>
    <property type="match status" value="1"/>
</dbReference>
<feature type="transmembrane region" description="Helical" evidence="1">
    <location>
        <begin position="50"/>
        <end position="71"/>
    </location>
</feature>
<keyword evidence="1" id="KW-0812">Transmembrane</keyword>
<dbReference type="InterPro" id="IPR010640">
    <property type="entry name" value="Low_temperature_requirement_A"/>
</dbReference>
<keyword evidence="3" id="KW-1185">Reference proteome</keyword>
<feature type="transmembrane region" description="Helical" evidence="1">
    <location>
        <begin position="109"/>
        <end position="128"/>
    </location>
</feature>
<feature type="transmembrane region" description="Helical" evidence="1">
    <location>
        <begin position="234"/>
        <end position="254"/>
    </location>
</feature>
<organism evidence="2 3">
    <name type="scientific">Plantactinospora veratri</name>
    <dbReference type="NCBI Taxonomy" id="1436122"/>
    <lineage>
        <taxon>Bacteria</taxon>
        <taxon>Bacillati</taxon>
        <taxon>Actinomycetota</taxon>
        <taxon>Actinomycetes</taxon>
        <taxon>Micromonosporales</taxon>
        <taxon>Micromonosporaceae</taxon>
        <taxon>Plantactinospora</taxon>
    </lineage>
</organism>
<sequence>MTTGQLPRILRKRGELAYPTFLELFFDLIYVFMLSRLSQTLVEDLSVRNAAQTAVLLFAAWWVWVLTAWLTDLFNPRLPVIQVLVLVIMFGTLVMAVAVPRAFGELGSVFVAAYFGIHLARDAVLIPGTRTDRAIQARSIRVFFWFVVTAGLWVGGVFTEGTARLALWAAAVAVDLGSARIGWPTPRLGRTELASQIFTGNHLAERHRQIFLIALGELILTAGSGLAFSHTGAGRLAVCAVAFGNAVLLFLLYFHRIKQLLAPGNVSSVERVRPGTSTSYTHLVMVAGTVVVSAGTTLALDRPLGPAPVSWILALLGGPALFLLGTCLFDHVVTGRLLWPRLVAVLVLGGIGPAMPLLPPLWIMVVANLVLLGTLLAELTVLRHRLPGSPRPA</sequence>
<reference evidence="2 3" key="1">
    <citation type="submission" date="2024-01" db="EMBL/GenBank/DDBJ databases">
        <title>Genome insights into Plantactinospora veratri sp. nov.</title>
        <authorList>
            <person name="Wang L."/>
        </authorList>
    </citation>
    <scope>NUCLEOTIDE SEQUENCE [LARGE SCALE GENOMIC DNA]</scope>
    <source>
        <strain evidence="2 3">NEAU-FHS4</strain>
    </source>
</reference>
<evidence type="ECO:0000313" key="3">
    <source>
        <dbReference type="Proteomes" id="UP001339911"/>
    </source>
</evidence>
<dbReference type="Pfam" id="PF06772">
    <property type="entry name" value="LtrA"/>
    <property type="match status" value="1"/>
</dbReference>
<keyword evidence="1" id="KW-0472">Membrane</keyword>
<feature type="transmembrane region" description="Helical" evidence="1">
    <location>
        <begin position="280"/>
        <end position="299"/>
    </location>
</feature>
<keyword evidence="1" id="KW-1133">Transmembrane helix</keyword>
<feature type="transmembrane region" description="Helical" evidence="1">
    <location>
        <begin position="311"/>
        <end position="329"/>
    </location>
</feature>
<protein>
    <submittedName>
        <fullName evidence="2">Low temperature requirement protein A</fullName>
    </submittedName>
</protein>
<gene>
    <name evidence="2" type="ORF">V1634_22430</name>
</gene>
<feature type="transmembrane region" description="Helical" evidence="1">
    <location>
        <begin position="21"/>
        <end position="38"/>
    </location>
</feature>
<accession>A0ABU7SI14</accession>
<feature type="transmembrane region" description="Helical" evidence="1">
    <location>
        <begin position="83"/>
        <end position="103"/>
    </location>
</feature>
<dbReference type="PANTHER" id="PTHR36840">
    <property type="entry name" value="BLL5714 PROTEIN"/>
    <property type="match status" value="1"/>
</dbReference>
<evidence type="ECO:0000313" key="2">
    <source>
        <dbReference type="EMBL" id="MEE6309592.1"/>
    </source>
</evidence>
<feature type="transmembrane region" description="Helical" evidence="1">
    <location>
        <begin position="140"/>
        <end position="159"/>
    </location>
</feature>
<name>A0ABU7SI14_9ACTN</name>
<proteinExistence type="predicted"/>
<feature type="transmembrane region" description="Helical" evidence="1">
    <location>
        <begin position="338"/>
        <end position="355"/>
    </location>
</feature>
<dbReference type="RefSeq" id="WP_331209844.1">
    <property type="nucleotide sequence ID" value="NZ_JAZGQL010000017.1"/>
</dbReference>
<comment type="caution">
    <text evidence="2">The sequence shown here is derived from an EMBL/GenBank/DDBJ whole genome shotgun (WGS) entry which is preliminary data.</text>
</comment>
<dbReference type="EMBL" id="JAZGQL010000017">
    <property type="protein sequence ID" value="MEE6309592.1"/>
    <property type="molecule type" value="Genomic_DNA"/>
</dbReference>